<dbReference type="EC" id="3.1.3.12" evidence="6"/>
<keyword evidence="9" id="KW-1185">Reference proteome</keyword>
<reference evidence="8 9" key="1">
    <citation type="submission" date="2018-04" db="EMBL/GenBank/DDBJ databases">
        <title>Genomic Encyclopedia of Type Strains, Phase IV (KMG-IV): sequencing the most valuable type-strain genomes for metagenomic binning, comparative biology and taxonomic classification.</title>
        <authorList>
            <person name="Goeker M."/>
        </authorList>
    </citation>
    <scope>NUCLEOTIDE SEQUENCE [LARGE SCALE GENOMIC DNA]</scope>
    <source>
        <strain evidence="8 9">DSM 45771</strain>
    </source>
</reference>
<evidence type="ECO:0000313" key="9">
    <source>
        <dbReference type="Proteomes" id="UP000245639"/>
    </source>
</evidence>
<dbReference type="EMBL" id="QEKW01000025">
    <property type="protein sequence ID" value="PVY97299.1"/>
    <property type="molecule type" value="Genomic_DNA"/>
</dbReference>
<evidence type="ECO:0000256" key="6">
    <source>
        <dbReference type="RuleBase" id="RU361117"/>
    </source>
</evidence>
<protein>
    <recommendedName>
        <fullName evidence="6">Trehalose 6-phosphate phosphatase</fullName>
        <ecNumber evidence="6">3.1.3.12</ecNumber>
    </recommendedName>
</protein>
<evidence type="ECO:0000256" key="3">
    <source>
        <dbReference type="ARBA" id="ARBA00008770"/>
    </source>
</evidence>
<dbReference type="InterPro" id="IPR036412">
    <property type="entry name" value="HAD-like_sf"/>
</dbReference>
<dbReference type="NCBIfam" id="TIGR01484">
    <property type="entry name" value="HAD-SF-IIB"/>
    <property type="match status" value="1"/>
</dbReference>
<feature type="region of interest" description="Disordered" evidence="7">
    <location>
        <begin position="1"/>
        <end position="30"/>
    </location>
</feature>
<dbReference type="InterPro" id="IPR044651">
    <property type="entry name" value="OTSB-like"/>
</dbReference>
<evidence type="ECO:0000256" key="2">
    <source>
        <dbReference type="ARBA" id="ARBA00005199"/>
    </source>
</evidence>
<comment type="function">
    <text evidence="5 6">Removes the phosphate from trehalose 6-phosphate to produce free trehalose.</text>
</comment>
<dbReference type="NCBIfam" id="TIGR00685">
    <property type="entry name" value="T6PP"/>
    <property type="match status" value="1"/>
</dbReference>
<dbReference type="InterPro" id="IPR006379">
    <property type="entry name" value="HAD-SF_hydro_IIB"/>
</dbReference>
<dbReference type="InterPro" id="IPR023214">
    <property type="entry name" value="HAD_sf"/>
</dbReference>
<comment type="caution">
    <text evidence="8">The sequence shown here is derived from an EMBL/GenBank/DDBJ whole genome shotgun (WGS) entry which is preliminary data.</text>
</comment>
<feature type="compositionally biased region" description="Basic and acidic residues" evidence="7">
    <location>
        <begin position="1"/>
        <end position="10"/>
    </location>
</feature>
<dbReference type="Proteomes" id="UP000245639">
    <property type="component" value="Unassembled WGS sequence"/>
</dbReference>
<keyword evidence="4 6" id="KW-0378">Hydrolase</keyword>
<dbReference type="SUPFAM" id="SSF56784">
    <property type="entry name" value="HAD-like"/>
    <property type="match status" value="1"/>
</dbReference>
<dbReference type="PANTHER" id="PTHR43768">
    <property type="entry name" value="TREHALOSE 6-PHOSPHATE PHOSPHATASE"/>
    <property type="match status" value="1"/>
</dbReference>
<organism evidence="8 9">
    <name type="scientific">Actinomycetospora cinnamomea</name>
    <dbReference type="NCBI Taxonomy" id="663609"/>
    <lineage>
        <taxon>Bacteria</taxon>
        <taxon>Bacillati</taxon>
        <taxon>Actinomycetota</taxon>
        <taxon>Actinomycetes</taxon>
        <taxon>Pseudonocardiales</taxon>
        <taxon>Pseudonocardiaceae</taxon>
        <taxon>Actinomycetospora</taxon>
    </lineage>
</organism>
<dbReference type="AlphaFoldDB" id="A0A2U1EC73"/>
<comment type="cofactor">
    <cofactor evidence="6">
        <name>Mg(2+)</name>
        <dbReference type="ChEBI" id="CHEBI:18420"/>
    </cofactor>
</comment>
<evidence type="ECO:0000256" key="1">
    <source>
        <dbReference type="ARBA" id="ARBA00000500"/>
    </source>
</evidence>
<comment type="similarity">
    <text evidence="3 6">Belongs to the trehalose phosphatase family.</text>
</comment>
<dbReference type="GO" id="GO:0005992">
    <property type="term" value="P:trehalose biosynthetic process"/>
    <property type="evidence" value="ECO:0007669"/>
    <property type="project" value="UniProtKB-UniPathway"/>
</dbReference>
<sequence length="300" mass="32366">MTVPPDDGRAPRSVSPDRAPATTTADRLPHALDTPEIAERLRGRRPAVFLDYDGVLTPIVPRPEDAIMTEEMRGIVRALAARCPVCIVSGRDRAVVAELSGVDDLVIAGSHGFDIHDPQRGVIEHEASRGWEDLVAEVTERVRTAASAIEGTQVEPKHASVALHDRHVAPDERPRVAALVDEVLAEHPGQLKVTPGKFVHEIQPKIDWNKGKAVTHLIGVLDLDRPDPDGRPTVPIYLGDDVTDEDAFRALAERGDGDHREPGLGILVIDPADAPGRETSATAVLATVDEVGRFLDGLAR</sequence>
<dbReference type="InterPro" id="IPR003337">
    <property type="entry name" value="Trehalose_PPase"/>
</dbReference>
<gene>
    <name evidence="8" type="ORF">C8D89_12541</name>
</gene>
<comment type="pathway">
    <text evidence="2 6">Glycan biosynthesis; trehalose biosynthesis.</text>
</comment>
<dbReference type="Gene3D" id="3.40.50.1000">
    <property type="entry name" value="HAD superfamily/HAD-like"/>
    <property type="match status" value="1"/>
</dbReference>
<dbReference type="RefSeq" id="WP_243418397.1">
    <property type="nucleotide sequence ID" value="NZ_QEKW01000025.1"/>
</dbReference>
<dbReference type="GO" id="GO:0046872">
    <property type="term" value="F:metal ion binding"/>
    <property type="evidence" value="ECO:0007669"/>
    <property type="project" value="UniProtKB-KW"/>
</dbReference>
<dbReference type="Gene3D" id="3.30.70.1020">
    <property type="entry name" value="Trehalose-6-phosphate phosphatase related protein, domain 2"/>
    <property type="match status" value="1"/>
</dbReference>
<dbReference type="Pfam" id="PF02358">
    <property type="entry name" value="Trehalose_PPase"/>
    <property type="match status" value="1"/>
</dbReference>
<comment type="catalytic activity">
    <reaction evidence="1 6">
        <text>alpha,alpha-trehalose 6-phosphate + H2O = alpha,alpha-trehalose + phosphate</text>
        <dbReference type="Rhea" id="RHEA:23420"/>
        <dbReference type="ChEBI" id="CHEBI:15377"/>
        <dbReference type="ChEBI" id="CHEBI:16551"/>
        <dbReference type="ChEBI" id="CHEBI:43474"/>
        <dbReference type="ChEBI" id="CHEBI:58429"/>
        <dbReference type="EC" id="3.1.3.12"/>
    </reaction>
</comment>
<accession>A0A2U1EC73</accession>
<dbReference type="UniPathway" id="UPA00299"/>
<dbReference type="GO" id="GO:0004805">
    <property type="term" value="F:trehalose-phosphatase activity"/>
    <property type="evidence" value="ECO:0007669"/>
    <property type="project" value="UniProtKB-EC"/>
</dbReference>
<proteinExistence type="inferred from homology"/>
<name>A0A2U1EC73_9PSEU</name>
<keyword evidence="6" id="KW-0479">Metal-binding</keyword>
<dbReference type="PANTHER" id="PTHR43768:SF3">
    <property type="entry name" value="TREHALOSE 6-PHOSPHATE PHOSPHATASE"/>
    <property type="match status" value="1"/>
</dbReference>
<evidence type="ECO:0000256" key="5">
    <source>
        <dbReference type="ARBA" id="ARBA00024179"/>
    </source>
</evidence>
<evidence type="ECO:0000313" key="8">
    <source>
        <dbReference type="EMBL" id="PVY97299.1"/>
    </source>
</evidence>
<evidence type="ECO:0000256" key="7">
    <source>
        <dbReference type="SAM" id="MobiDB-lite"/>
    </source>
</evidence>
<evidence type="ECO:0000256" key="4">
    <source>
        <dbReference type="ARBA" id="ARBA00022801"/>
    </source>
</evidence>
<keyword evidence="6" id="KW-0460">Magnesium</keyword>